<feature type="region of interest" description="Disordered" evidence="7">
    <location>
        <begin position="50"/>
        <end position="76"/>
    </location>
</feature>
<feature type="transmembrane region" description="Helical" evidence="8">
    <location>
        <begin position="449"/>
        <end position="472"/>
    </location>
</feature>
<feature type="transmembrane region" description="Helical" evidence="8">
    <location>
        <begin position="484"/>
        <end position="508"/>
    </location>
</feature>
<proteinExistence type="inferred from homology"/>
<protein>
    <submittedName>
        <fullName evidence="11">Uncharacterized protein LOC34622222</fullName>
    </submittedName>
</protein>
<comment type="similarity">
    <text evidence="6">Belongs to the major facilitator superfamily. Spinster (TC 2.A.1.49) family.</text>
</comment>
<dbReference type="PROSITE" id="PS50850">
    <property type="entry name" value="MFS"/>
    <property type="match status" value="1"/>
</dbReference>
<keyword evidence="3 8" id="KW-0812">Transmembrane</keyword>
<organism evidence="10 11">
    <name type="scientific">Cyclospora cayetanensis</name>
    <dbReference type="NCBI Taxonomy" id="88456"/>
    <lineage>
        <taxon>Eukaryota</taxon>
        <taxon>Sar</taxon>
        <taxon>Alveolata</taxon>
        <taxon>Apicomplexa</taxon>
        <taxon>Conoidasida</taxon>
        <taxon>Coccidia</taxon>
        <taxon>Eucoccidiorida</taxon>
        <taxon>Eimeriorina</taxon>
        <taxon>Eimeriidae</taxon>
        <taxon>Cyclospora</taxon>
    </lineage>
</organism>
<dbReference type="InterPro" id="IPR044770">
    <property type="entry name" value="MFS_spinster-like"/>
</dbReference>
<reference evidence="11" key="1">
    <citation type="submission" date="2025-08" db="UniProtKB">
        <authorList>
            <consortium name="RefSeq"/>
        </authorList>
    </citation>
    <scope>IDENTIFICATION</scope>
</reference>
<dbReference type="RefSeq" id="XP_026189711.1">
    <property type="nucleotide sequence ID" value="XM_026333926.1"/>
</dbReference>
<dbReference type="Proteomes" id="UP000515125">
    <property type="component" value="Unplaced"/>
</dbReference>
<dbReference type="GeneID" id="34622222"/>
<dbReference type="PANTHER" id="PTHR23505:SF79">
    <property type="entry name" value="PROTEIN SPINSTER"/>
    <property type="match status" value="1"/>
</dbReference>
<feature type="transmembrane region" description="Helical" evidence="8">
    <location>
        <begin position="556"/>
        <end position="580"/>
    </location>
</feature>
<dbReference type="SUPFAM" id="SSF103473">
    <property type="entry name" value="MFS general substrate transporter"/>
    <property type="match status" value="1"/>
</dbReference>
<feature type="non-terminal residue" evidence="11">
    <location>
        <position position="743"/>
    </location>
</feature>
<evidence type="ECO:0000256" key="1">
    <source>
        <dbReference type="ARBA" id="ARBA00004141"/>
    </source>
</evidence>
<feature type="transmembrane region" description="Helical" evidence="8">
    <location>
        <begin position="247"/>
        <end position="267"/>
    </location>
</feature>
<keyword evidence="5 8" id="KW-0472">Membrane</keyword>
<evidence type="ECO:0000313" key="10">
    <source>
        <dbReference type="Proteomes" id="UP000515125"/>
    </source>
</evidence>
<gene>
    <name evidence="11" type="primary">LOC34622222</name>
</gene>
<dbReference type="Gene3D" id="1.20.1250.20">
    <property type="entry name" value="MFS general substrate transporter like domains"/>
    <property type="match status" value="1"/>
</dbReference>
<feature type="domain" description="Major facilitator superfamily (MFS) profile" evidence="9">
    <location>
        <begin position="201"/>
        <end position="616"/>
    </location>
</feature>
<feature type="transmembrane region" description="Helical" evidence="8">
    <location>
        <begin position="330"/>
        <end position="353"/>
    </location>
</feature>
<evidence type="ECO:0000256" key="5">
    <source>
        <dbReference type="ARBA" id="ARBA00023136"/>
    </source>
</evidence>
<dbReference type="InterPro" id="IPR036259">
    <property type="entry name" value="MFS_trans_sf"/>
</dbReference>
<feature type="transmembrane region" description="Helical" evidence="8">
    <location>
        <begin position="520"/>
        <end position="544"/>
    </location>
</feature>
<evidence type="ECO:0000256" key="3">
    <source>
        <dbReference type="ARBA" id="ARBA00022692"/>
    </source>
</evidence>
<dbReference type="GO" id="GO:0016020">
    <property type="term" value="C:membrane"/>
    <property type="evidence" value="ECO:0007669"/>
    <property type="project" value="UniProtKB-SubCell"/>
</dbReference>
<dbReference type="GO" id="GO:0022857">
    <property type="term" value="F:transmembrane transporter activity"/>
    <property type="evidence" value="ECO:0007669"/>
    <property type="project" value="InterPro"/>
</dbReference>
<accession>A0A6P6RPH1</accession>
<dbReference type="PANTHER" id="PTHR23505">
    <property type="entry name" value="SPINSTER"/>
    <property type="match status" value="1"/>
</dbReference>
<name>A0A6P6RPH1_9EIME</name>
<feature type="transmembrane region" description="Helical" evidence="8">
    <location>
        <begin position="300"/>
        <end position="318"/>
    </location>
</feature>
<evidence type="ECO:0000259" key="9">
    <source>
        <dbReference type="PROSITE" id="PS50850"/>
    </source>
</evidence>
<comment type="subcellular location">
    <subcellularLocation>
        <location evidence="1">Membrane</location>
        <topology evidence="1">Multi-pass membrane protein</topology>
    </subcellularLocation>
</comment>
<dbReference type="OrthoDB" id="440384at2759"/>
<feature type="transmembrane region" description="Helical" evidence="8">
    <location>
        <begin position="272"/>
        <end position="294"/>
    </location>
</feature>
<feature type="transmembrane region" description="Helical" evidence="8">
    <location>
        <begin position="189"/>
        <end position="213"/>
    </location>
</feature>
<evidence type="ECO:0000313" key="11">
    <source>
        <dbReference type="RefSeq" id="XP_026189711.1"/>
    </source>
</evidence>
<keyword evidence="10" id="KW-1185">Reference proteome</keyword>
<evidence type="ECO:0000256" key="7">
    <source>
        <dbReference type="SAM" id="MobiDB-lite"/>
    </source>
</evidence>
<dbReference type="InterPro" id="IPR020846">
    <property type="entry name" value="MFS_dom"/>
</dbReference>
<dbReference type="AlphaFoldDB" id="A0A6P6RPH1"/>
<keyword evidence="4 8" id="KW-1133">Transmembrane helix</keyword>
<dbReference type="Pfam" id="PF07690">
    <property type="entry name" value="MFS_1"/>
    <property type="match status" value="1"/>
</dbReference>
<keyword evidence="2" id="KW-0813">Transport</keyword>
<feature type="region of interest" description="Disordered" evidence="7">
    <location>
        <begin position="25"/>
        <end position="44"/>
    </location>
</feature>
<sequence>MAARFAVPSALMGAEDECSIGEPECYDASSGVSEGPVLADPTTLTHSHDHVATDAEENPTSDREADTLPDGMADSSEGYIGVSATYADPKEALAPSRLSFPARVRQKSGPECGTFLAADVGGTGNTFKEVPPHDAAQDPGGTCFTTNAEAGVWKRTVKAATASASSTASVTASAVTRRLIWMQAFISRLLATSSASLNVLVFVVLILAVTVAFGTQNSLAPNLSRIADTFHFSEAERDIRVGGELAFLYYIPGCIGALTVGLCAGVLDRNKLVSAVLLLSGLASLCTFFVNAYWQLAALRLVAGLASGGVHPLAYSLVGDWFGPSLRSCASAFVLGAAGFGTFCGQCLAALLGSLDWRWVFLILAAPLLFMAHFYYLANGRPEGPLTHHMEFMGAREQQELSLEGLKGMAKSKTNILMLLQAFPGNVPWGVLVVYLHDFLRTDIGLTDTAAIAAIVAVAAASFCGMIVGGMIGGHLYAQSGKRLLRFCATTCVLRCVPCVMIFAFPAIMGKAPEGPTLLLLLLLLLAAAFGSTLPTANIGAVLLNVNTAEVRGTICAIYTVLDDVSKALGTVVASLLGALVGSRALAFQLSMSLWLLSAAALFAASNTYAADEARVIAGESNKDGLGFRQLADEGAQDRMPLILKHQQQASQQEASALCQCLVHETHEEPTDVGFRVLKQQAQLRKPGSSDAAAGLWEQLEDHGWALSGSLKRGYQSAALLYGFAWGTSPLPGSGFFLGSLCQ</sequence>
<feature type="transmembrane region" description="Helical" evidence="8">
    <location>
        <begin position="416"/>
        <end position="437"/>
    </location>
</feature>
<evidence type="ECO:0000256" key="2">
    <source>
        <dbReference type="ARBA" id="ARBA00022448"/>
    </source>
</evidence>
<evidence type="ECO:0000256" key="6">
    <source>
        <dbReference type="ARBA" id="ARBA00024338"/>
    </source>
</evidence>
<feature type="transmembrane region" description="Helical" evidence="8">
    <location>
        <begin position="359"/>
        <end position="378"/>
    </location>
</feature>
<dbReference type="InterPro" id="IPR011701">
    <property type="entry name" value="MFS"/>
</dbReference>
<evidence type="ECO:0000256" key="4">
    <source>
        <dbReference type="ARBA" id="ARBA00022989"/>
    </source>
</evidence>
<evidence type="ECO:0000256" key="8">
    <source>
        <dbReference type="SAM" id="Phobius"/>
    </source>
</evidence>